<dbReference type="EMBL" id="JAMBOP010000002">
    <property type="protein sequence ID" value="MCM3734855.1"/>
    <property type="molecule type" value="Genomic_DNA"/>
</dbReference>
<organism evidence="1 2">
    <name type="scientific">Bacillus cytotoxicus</name>
    <dbReference type="NCBI Taxonomy" id="580165"/>
    <lineage>
        <taxon>Bacteria</taxon>
        <taxon>Bacillati</taxon>
        <taxon>Bacillota</taxon>
        <taxon>Bacilli</taxon>
        <taxon>Bacillales</taxon>
        <taxon>Bacillaceae</taxon>
        <taxon>Bacillus</taxon>
        <taxon>Bacillus cereus group</taxon>
    </lineage>
</organism>
<evidence type="ECO:0000313" key="2">
    <source>
        <dbReference type="Proteomes" id="UP001202289"/>
    </source>
</evidence>
<comment type="caution">
    <text evidence="1">The sequence shown here is derived from an EMBL/GenBank/DDBJ whole genome shotgun (WGS) entry which is preliminary data.</text>
</comment>
<protein>
    <submittedName>
        <fullName evidence="1">Ig-like domain-containing protein</fullName>
    </submittedName>
</protein>
<dbReference type="Proteomes" id="UP001202289">
    <property type="component" value="Unassembled WGS sequence"/>
</dbReference>
<keyword evidence="2" id="KW-1185">Reference proteome</keyword>
<name>A0ACC6A1W5_9BACI</name>
<accession>A0ACC6A1W5</accession>
<gene>
    <name evidence="1" type="ORF">M3215_03230</name>
</gene>
<reference evidence="1" key="1">
    <citation type="submission" date="2022-05" db="EMBL/GenBank/DDBJ databases">
        <title>Comparative Genomics of Spacecraft Associated Microbes.</title>
        <authorList>
            <person name="Tran M.T."/>
            <person name="Wright A."/>
            <person name="Seuylemezian A."/>
            <person name="Eisen J."/>
            <person name="Coil D."/>
        </authorList>
    </citation>
    <scope>NUCLEOTIDE SEQUENCE</scope>
    <source>
        <strain evidence="1">FAIRING 10M-2.2</strain>
    </source>
</reference>
<proteinExistence type="predicted"/>
<evidence type="ECO:0000313" key="1">
    <source>
        <dbReference type="EMBL" id="MCM3734855.1"/>
    </source>
</evidence>
<sequence length="125" mass="13661">MQLPFHSQKCFASSSSVEIETDLPHIAIVPSLVPVIGIQLQKAKLKLKAGQRAELTAAVLPSQASNQEIIWTCTNPHIVEIHTEKQKTTVIGKQAGRAVIIVTTAEGTFRDLCTVHVQPYLINPK</sequence>